<feature type="compositionally biased region" description="Basic and acidic residues" evidence="5">
    <location>
        <begin position="91"/>
        <end position="104"/>
    </location>
</feature>
<dbReference type="STRING" id="230819.A0A5C3KK36"/>
<name>A0A5C3KK36_COPMA</name>
<reference evidence="7 8" key="1">
    <citation type="journal article" date="2019" name="Nat. Ecol. Evol.">
        <title>Megaphylogeny resolves global patterns of mushroom evolution.</title>
        <authorList>
            <person name="Varga T."/>
            <person name="Krizsan K."/>
            <person name="Foldi C."/>
            <person name="Dima B."/>
            <person name="Sanchez-Garcia M."/>
            <person name="Sanchez-Ramirez S."/>
            <person name="Szollosi G.J."/>
            <person name="Szarkandi J.G."/>
            <person name="Papp V."/>
            <person name="Albert L."/>
            <person name="Andreopoulos W."/>
            <person name="Angelini C."/>
            <person name="Antonin V."/>
            <person name="Barry K.W."/>
            <person name="Bougher N.L."/>
            <person name="Buchanan P."/>
            <person name="Buyck B."/>
            <person name="Bense V."/>
            <person name="Catcheside P."/>
            <person name="Chovatia M."/>
            <person name="Cooper J."/>
            <person name="Damon W."/>
            <person name="Desjardin D."/>
            <person name="Finy P."/>
            <person name="Geml J."/>
            <person name="Haridas S."/>
            <person name="Hughes K."/>
            <person name="Justo A."/>
            <person name="Karasinski D."/>
            <person name="Kautmanova I."/>
            <person name="Kiss B."/>
            <person name="Kocsube S."/>
            <person name="Kotiranta H."/>
            <person name="LaButti K.M."/>
            <person name="Lechner B.E."/>
            <person name="Liimatainen K."/>
            <person name="Lipzen A."/>
            <person name="Lukacs Z."/>
            <person name="Mihaltcheva S."/>
            <person name="Morgado L.N."/>
            <person name="Niskanen T."/>
            <person name="Noordeloos M.E."/>
            <person name="Ohm R.A."/>
            <person name="Ortiz-Santana B."/>
            <person name="Ovrebo C."/>
            <person name="Racz N."/>
            <person name="Riley R."/>
            <person name="Savchenko A."/>
            <person name="Shiryaev A."/>
            <person name="Soop K."/>
            <person name="Spirin V."/>
            <person name="Szebenyi C."/>
            <person name="Tomsovsky M."/>
            <person name="Tulloss R.E."/>
            <person name="Uehling J."/>
            <person name="Grigoriev I.V."/>
            <person name="Vagvolgyi C."/>
            <person name="Papp T."/>
            <person name="Martin F.M."/>
            <person name="Miettinen O."/>
            <person name="Hibbett D.S."/>
            <person name="Nagy L.G."/>
        </authorList>
    </citation>
    <scope>NUCLEOTIDE SEQUENCE [LARGE SCALE GENOMIC DNA]</scope>
    <source>
        <strain evidence="7 8">CBS 121175</strain>
    </source>
</reference>
<dbReference type="OrthoDB" id="21643at2759"/>
<feature type="region of interest" description="Disordered" evidence="5">
    <location>
        <begin position="349"/>
        <end position="383"/>
    </location>
</feature>
<evidence type="ECO:0000256" key="1">
    <source>
        <dbReference type="ARBA" id="ARBA00004604"/>
    </source>
</evidence>
<evidence type="ECO:0000256" key="5">
    <source>
        <dbReference type="SAM" id="MobiDB-lite"/>
    </source>
</evidence>
<dbReference type="Gene3D" id="3.30.70.330">
    <property type="match status" value="1"/>
</dbReference>
<dbReference type="PANTHER" id="PTHR48029">
    <property type="entry name" value="NUCLEOLAR PROTEIN 8"/>
    <property type="match status" value="1"/>
</dbReference>
<keyword evidence="3" id="KW-0539">Nucleus</keyword>
<dbReference type="InterPro" id="IPR035979">
    <property type="entry name" value="RBD_domain_sf"/>
</dbReference>
<proteinExistence type="predicted"/>
<feature type="region of interest" description="Disordered" evidence="5">
    <location>
        <begin position="218"/>
        <end position="293"/>
    </location>
</feature>
<dbReference type="InterPro" id="IPR012677">
    <property type="entry name" value="Nucleotide-bd_a/b_plait_sf"/>
</dbReference>
<feature type="compositionally biased region" description="Acidic residues" evidence="5">
    <location>
        <begin position="228"/>
        <end position="253"/>
    </location>
</feature>
<sequence length="569" mass="63169">MDEPITKRIHISGLTTAITADDINKRLSTFGSVKAVEGVGLLDGVGQPRKFGYVTLETTTGKLTRCMNLLSGSTWKGAKLRLGEARPDYAERTALERATADDPPRKRRRQHGTYSSSMDLVTPENVADRGAWKVTAQGRLLRPVRIRPEHPLPPTLEDLAAINKAVKKQALKKGSTEKKKKIKLKAPPTRARSRKIDMTKWGSTQLKGFFLESQAAAIPQNAQQTNETEADSEESDEEGEAEEEEADSSEEEAPPSIPPKKKDPKPVVKVIEPPPTTTAASPDPVSAPKSVVSAKQTLDVVDLVAEKKSTLDLLTSMFADDDEWAGRESVGSDIDEEELQRGVRLAEAETANDFEIVPQDASTPKRGGDHQATPPSEEEEQEVADAIMEDVEEVPEQEENTVKRTMQLKDLFAPRPEDNAFSLLGHLDLDDELDEELAFKFEDHKIATPAAQPQTEYSSFQSSLPSAFTATPATTTYINPKQPLFFPLPLSDDRPYNRQRDPFDVIKDNKWDWADSDVSFYRTKSEDEIRKDWEDKKGDLTRDWKKRAREAGKLSRRRKGPGAGGGDEA</sequence>
<dbReference type="InterPro" id="IPR034138">
    <property type="entry name" value="NOP8_RRM"/>
</dbReference>
<evidence type="ECO:0000256" key="3">
    <source>
        <dbReference type="ARBA" id="ARBA00023242"/>
    </source>
</evidence>
<feature type="compositionally biased region" description="Basic and acidic residues" evidence="5">
    <location>
        <begin position="531"/>
        <end position="553"/>
    </location>
</feature>
<feature type="domain" description="RRM" evidence="6">
    <location>
        <begin position="7"/>
        <end position="87"/>
    </location>
</feature>
<dbReference type="AlphaFoldDB" id="A0A5C3KK36"/>
<dbReference type="Proteomes" id="UP000307440">
    <property type="component" value="Unassembled WGS sequence"/>
</dbReference>
<feature type="region of interest" description="Disordered" evidence="5">
    <location>
        <begin position="91"/>
        <end position="117"/>
    </location>
</feature>
<dbReference type="InterPro" id="IPR000504">
    <property type="entry name" value="RRM_dom"/>
</dbReference>
<protein>
    <recommendedName>
        <fullName evidence="6">RRM domain-containing protein</fullName>
    </recommendedName>
</protein>
<gene>
    <name evidence="7" type="ORF">FA15DRAFT_759512</name>
</gene>
<organism evidence="7 8">
    <name type="scientific">Coprinopsis marcescibilis</name>
    <name type="common">Agaric fungus</name>
    <name type="synonym">Psathyrella marcescibilis</name>
    <dbReference type="NCBI Taxonomy" id="230819"/>
    <lineage>
        <taxon>Eukaryota</taxon>
        <taxon>Fungi</taxon>
        <taxon>Dikarya</taxon>
        <taxon>Basidiomycota</taxon>
        <taxon>Agaricomycotina</taxon>
        <taxon>Agaricomycetes</taxon>
        <taxon>Agaricomycetidae</taxon>
        <taxon>Agaricales</taxon>
        <taxon>Agaricineae</taxon>
        <taxon>Psathyrellaceae</taxon>
        <taxon>Coprinopsis</taxon>
    </lineage>
</organism>
<feature type="region of interest" description="Disordered" evidence="5">
    <location>
        <begin position="169"/>
        <end position="194"/>
    </location>
</feature>
<dbReference type="PROSITE" id="PS50102">
    <property type="entry name" value="RRM"/>
    <property type="match status" value="1"/>
</dbReference>
<keyword evidence="8" id="KW-1185">Reference proteome</keyword>
<evidence type="ECO:0000259" key="6">
    <source>
        <dbReference type="PROSITE" id="PS50102"/>
    </source>
</evidence>
<feature type="region of interest" description="Disordered" evidence="5">
    <location>
        <begin position="531"/>
        <end position="569"/>
    </location>
</feature>
<evidence type="ECO:0000256" key="4">
    <source>
        <dbReference type="PROSITE-ProRule" id="PRU00176"/>
    </source>
</evidence>
<evidence type="ECO:0000313" key="7">
    <source>
        <dbReference type="EMBL" id="TFK20277.1"/>
    </source>
</evidence>
<evidence type="ECO:0000256" key="2">
    <source>
        <dbReference type="ARBA" id="ARBA00022884"/>
    </source>
</evidence>
<dbReference type="PANTHER" id="PTHR48029:SF1">
    <property type="entry name" value="NUCLEOLAR PROTEIN 8"/>
    <property type="match status" value="1"/>
</dbReference>
<dbReference type="GO" id="GO:0005730">
    <property type="term" value="C:nucleolus"/>
    <property type="evidence" value="ECO:0007669"/>
    <property type="project" value="UniProtKB-SubCell"/>
</dbReference>
<accession>A0A5C3KK36</accession>
<evidence type="ECO:0000313" key="8">
    <source>
        <dbReference type="Proteomes" id="UP000307440"/>
    </source>
</evidence>
<feature type="compositionally biased region" description="Low complexity" evidence="5">
    <location>
        <begin position="267"/>
        <end position="288"/>
    </location>
</feature>
<dbReference type="GO" id="GO:0003723">
    <property type="term" value="F:RNA binding"/>
    <property type="evidence" value="ECO:0007669"/>
    <property type="project" value="UniProtKB-UniRule"/>
</dbReference>
<dbReference type="SUPFAM" id="SSF54928">
    <property type="entry name" value="RNA-binding domain, RBD"/>
    <property type="match status" value="1"/>
</dbReference>
<dbReference type="CDD" id="cd12226">
    <property type="entry name" value="RRM_NOL8"/>
    <property type="match status" value="1"/>
</dbReference>
<keyword evidence="2 4" id="KW-0694">RNA-binding</keyword>
<dbReference type="EMBL" id="ML210306">
    <property type="protein sequence ID" value="TFK20277.1"/>
    <property type="molecule type" value="Genomic_DNA"/>
</dbReference>
<comment type="subcellular location">
    <subcellularLocation>
        <location evidence="1">Nucleus</location>
        <location evidence="1">Nucleolus</location>
    </subcellularLocation>
</comment>